<sequence>MRVIVIGGGLAGSEAALQIAERGIEVILYEMRPIRLTEAHRTGNFAELV</sequence>
<dbReference type="InterPro" id="IPR036188">
    <property type="entry name" value="FAD/NAD-bd_sf"/>
</dbReference>
<evidence type="ECO:0000256" key="1">
    <source>
        <dbReference type="ARBA" id="ARBA00001974"/>
    </source>
</evidence>
<dbReference type="Pfam" id="PF01134">
    <property type="entry name" value="GIDA"/>
    <property type="match status" value="1"/>
</dbReference>
<gene>
    <name evidence="5" type="ORF">C0175_01980</name>
</gene>
<keyword evidence="5" id="KW-0808">Transferase</keyword>
<reference evidence="5 6" key="1">
    <citation type="submission" date="2018-01" db="EMBL/GenBank/DDBJ databases">
        <title>Metagenomic assembled genomes from two thermal pools in the Uzon Caldera, Kamchatka, Russia.</title>
        <authorList>
            <person name="Wilkins L."/>
            <person name="Ettinger C."/>
        </authorList>
    </citation>
    <scope>NUCLEOTIDE SEQUENCE [LARGE SCALE GENOMIC DNA]</scope>
    <source>
        <strain evidence="5">ARK-10</strain>
    </source>
</reference>
<dbReference type="Proteomes" id="UP000236910">
    <property type="component" value="Unassembled WGS sequence"/>
</dbReference>
<feature type="domain" description="MnmG N-terminal" evidence="4">
    <location>
        <begin position="3"/>
        <end position="49"/>
    </location>
</feature>
<accession>A0A2J6X830</accession>
<dbReference type="InterPro" id="IPR040131">
    <property type="entry name" value="MnmG_N"/>
</dbReference>
<organism evidence="5 6">
    <name type="scientific">Caldisericum exile</name>
    <dbReference type="NCBI Taxonomy" id="693075"/>
    <lineage>
        <taxon>Bacteria</taxon>
        <taxon>Pseudomonadati</taxon>
        <taxon>Caldisericota/Cryosericota group</taxon>
        <taxon>Caldisericota</taxon>
        <taxon>Caldisericia</taxon>
        <taxon>Caldisericales</taxon>
        <taxon>Caldisericaceae</taxon>
        <taxon>Caldisericum</taxon>
    </lineage>
</organism>
<protein>
    <submittedName>
        <fullName evidence="5">Methylenetetrahydrofolate--tRNA-(Uracil(54)-C(5))-methyltransferase (FADH(2)-oxidizing) TrmFO</fullName>
    </submittedName>
</protein>
<comment type="cofactor">
    <cofactor evidence="1">
        <name>FAD</name>
        <dbReference type="ChEBI" id="CHEBI:57692"/>
    </cofactor>
</comment>
<keyword evidence="2" id="KW-0285">Flavoprotein</keyword>
<proteinExistence type="predicted"/>
<dbReference type="EMBL" id="PNIX01000118">
    <property type="protein sequence ID" value="PMP83318.1"/>
    <property type="molecule type" value="Genomic_DNA"/>
</dbReference>
<evidence type="ECO:0000259" key="4">
    <source>
        <dbReference type="Pfam" id="PF01134"/>
    </source>
</evidence>
<dbReference type="AlphaFoldDB" id="A0A2J6X830"/>
<name>A0A2J6X830_9BACT</name>
<evidence type="ECO:0000313" key="5">
    <source>
        <dbReference type="EMBL" id="PMP83318.1"/>
    </source>
</evidence>
<dbReference type="GO" id="GO:0032259">
    <property type="term" value="P:methylation"/>
    <property type="evidence" value="ECO:0007669"/>
    <property type="project" value="UniProtKB-KW"/>
</dbReference>
<dbReference type="Gene3D" id="3.50.50.60">
    <property type="entry name" value="FAD/NAD(P)-binding domain"/>
    <property type="match status" value="1"/>
</dbReference>
<feature type="non-terminal residue" evidence="5">
    <location>
        <position position="49"/>
    </location>
</feature>
<evidence type="ECO:0000256" key="2">
    <source>
        <dbReference type="ARBA" id="ARBA00022630"/>
    </source>
</evidence>
<keyword evidence="3" id="KW-0274">FAD</keyword>
<keyword evidence="5" id="KW-0489">Methyltransferase</keyword>
<dbReference type="GO" id="GO:0008168">
    <property type="term" value="F:methyltransferase activity"/>
    <property type="evidence" value="ECO:0007669"/>
    <property type="project" value="UniProtKB-KW"/>
</dbReference>
<evidence type="ECO:0000313" key="6">
    <source>
        <dbReference type="Proteomes" id="UP000236910"/>
    </source>
</evidence>
<dbReference type="SUPFAM" id="SSF51905">
    <property type="entry name" value="FAD/NAD(P)-binding domain"/>
    <property type="match status" value="1"/>
</dbReference>
<evidence type="ECO:0000256" key="3">
    <source>
        <dbReference type="ARBA" id="ARBA00022827"/>
    </source>
</evidence>
<comment type="caution">
    <text evidence="5">The sequence shown here is derived from an EMBL/GenBank/DDBJ whole genome shotgun (WGS) entry which is preliminary data.</text>
</comment>